<dbReference type="PANTHER" id="PTHR14097:SF8">
    <property type="entry name" value="NAD(P)-BINDING DOMAIN-CONTAINING PROTEIN"/>
    <property type="match status" value="1"/>
</dbReference>
<dbReference type="Proteomes" id="UP000616885">
    <property type="component" value="Unassembled WGS sequence"/>
</dbReference>
<evidence type="ECO:0008006" key="3">
    <source>
        <dbReference type="Google" id="ProtNLM"/>
    </source>
</evidence>
<dbReference type="SUPFAM" id="SSF51735">
    <property type="entry name" value="NAD(P)-binding Rossmann-fold domains"/>
    <property type="match status" value="1"/>
</dbReference>
<proteinExistence type="predicted"/>
<evidence type="ECO:0000313" key="2">
    <source>
        <dbReference type="Proteomes" id="UP000616885"/>
    </source>
</evidence>
<reference evidence="1" key="1">
    <citation type="submission" date="2020-10" db="EMBL/GenBank/DDBJ databases">
        <title>High-Quality Genome Resource of Clonostachys rosea strain S41 by Oxford Nanopore Long-Read Sequencing.</title>
        <authorList>
            <person name="Wang H."/>
        </authorList>
    </citation>
    <scope>NUCLEOTIDE SEQUENCE</scope>
    <source>
        <strain evidence="1">S41</strain>
    </source>
</reference>
<dbReference type="InterPro" id="IPR036291">
    <property type="entry name" value="NAD(P)-bd_dom_sf"/>
</dbReference>
<gene>
    <name evidence="1" type="ORF">IM811_017387</name>
</gene>
<dbReference type="Gene3D" id="3.40.50.720">
    <property type="entry name" value="NAD(P)-binding Rossmann-like Domain"/>
    <property type="match status" value="1"/>
</dbReference>
<comment type="caution">
    <text evidence="1">The sequence shown here is derived from an EMBL/GenBank/DDBJ whole genome shotgun (WGS) entry which is preliminary data.</text>
</comment>
<evidence type="ECO:0000313" key="1">
    <source>
        <dbReference type="EMBL" id="KAF9747882.1"/>
    </source>
</evidence>
<name>A0A8H7MZG4_BIOOC</name>
<sequence length="240" mass="26752">MKLVICGGTGYVATELIRQGLALPQISNLVVLSRRPITVPDSPNAAKLKQVLIEKYDEYPEDVKKELSGANGCIWTVAITPSKASRYDFEVVRNICHTSTMAFLNAFMDTKPTSKFRFLYMSGLGVERDQTKRPRIYADYMLMRGQTESEVEAFAKEHSDIMEAQIVNPPLITSTATLSRAAFYALLKGLSFIFWGIQWLTVQEISAGMLSQVVNGFEKEVLGPDDLKRIGQDALSKGEE</sequence>
<organism evidence="1 2">
    <name type="scientific">Bionectria ochroleuca</name>
    <name type="common">Gliocladium roseum</name>
    <dbReference type="NCBI Taxonomy" id="29856"/>
    <lineage>
        <taxon>Eukaryota</taxon>
        <taxon>Fungi</taxon>
        <taxon>Dikarya</taxon>
        <taxon>Ascomycota</taxon>
        <taxon>Pezizomycotina</taxon>
        <taxon>Sordariomycetes</taxon>
        <taxon>Hypocreomycetidae</taxon>
        <taxon>Hypocreales</taxon>
        <taxon>Bionectriaceae</taxon>
        <taxon>Clonostachys</taxon>
    </lineage>
</organism>
<dbReference type="EMBL" id="JADCTT010000009">
    <property type="protein sequence ID" value="KAF9747882.1"/>
    <property type="molecule type" value="Genomic_DNA"/>
</dbReference>
<dbReference type="AlphaFoldDB" id="A0A8H7MZG4"/>
<dbReference type="PANTHER" id="PTHR14097">
    <property type="entry name" value="OXIDOREDUCTASE HTATIP2"/>
    <property type="match status" value="1"/>
</dbReference>
<accession>A0A8H7MZG4</accession>
<protein>
    <recommendedName>
        <fullName evidence="3">NAD(P)-binding domain-containing protein</fullName>
    </recommendedName>
</protein>